<name>A0ABN9KW10_9NEOB</name>
<dbReference type="Proteomes" id="UP001176940">
    <property type="component" value="Unassembled WGS sequence"/>
</dbReference>
<dbReference type="EMBL" id="CAUEEQ010003947">
    <property type="protein sequence ID" value="CAJ0926354.1"/>
    <property type="molecule type" value="Genomic_DNA"/>
</dbReference>
<keyword evidence="3" id="KW-1185">Reference proteome</keyword>
<proteinExistence type="predicted"/>
<accession>A0ABN9KW10</accession>
<gene>
    <name evidence="2" type="ORF">RIMI_LOCUS2750815</name>
</gene>
<organism evidence="2 3">
    <name type="scientific">Ranitomeya imitator</name>
    <name type="common">mimic poison frog</name>
    <dbReference type="NCBI Taxonomy" id="111125"/>
    <lineage>
        <taxon>Eukaryota</taxon>
        <taxon>Metazoa</taxon>
        <taxon>Chordata</taxon>
        <taxon>Craniata</taxon>
        <taxon>Vertebrata</taxon>
        <taxon>Euteleostomi</taxon>
        <taxon>Amphibia</taxon>
        <taxon>Batrachia</taxon>
        <taxon>Anura</taxon>
        <taxon>Neobatrachia</taxon>
        <taxon>Hyloidea</taxon>
        <taxon>Dendrobatidae</taxon>
        <taxon>Dendrobatinae</taxon>
        <taxon>Ranitomeya</taxon>
    </lineage>
</organism>
<reference evidence="2" key="1">
    <citation type="submission" date="2023-07" db="EMBL/GenBank/DDBJ databases">
        <authorList>
            <person name="Stuckert A."/>
        </authorList>
    </citation>
    <scope>NUCLEOTIDE SEQUENCE</scope>
</reference>
<evidence type="ECO:0000313" key="3">
    <source>
        <dbReference type="Proteomes" id="UP001176940"/>
    </source>
</evidence>
<comment type="caution">
    <text evidence="2">The sequence shown here is derived from an EMBL/GenBank/DDBJ whole genome shotgun (WGS) entry which is preliminary data.</text>
</comment>
<feature type="region of interest" description="Disordered" evidence="1">
    <location>
        <begin position="1"/>
        <end position="22"/>
    </location>
</feature>
<evidence type="ECO:0000256" key="1">
    <source>
        <dbReference type="SAM" id="MobiDB-lite"/>
    </source>
</evidence>
<sequence length="184" mass="21200">MLKLMIQSLQKPRRKKGVHRRSIVPKLKKGNLGRKRRPTGIVNLIQTVDPNENEEYANQENKEQEPVIQSQDLWTSDGICTNRNLEIPSNASTSESRDGSLKDRQSWMEELQKAVRGKRQDNQKLTTQLNDKEGSLLLLQKEIKTLTQSIFDLTALLCLQVSWWCEHVPTDLFNVQVAHVFLVL</sequence>
<protein>
    <submittedName>
        <fullName evidence="2">Uncharacterized protein</fullName>
    </submittedName>
</protein>
<feature type="compositionally biased region" description="Basic residues" evidence="1">
    <location>
        <begin position="11"/>
        <end position="22"/>
    </location>
</feature>
<evidence type="ECO:0000313" key="2">
    <source>
        <dbReference type="EMBL" id="CAJ0926354.1"/>
    </source>
</evidence>